<keyword evidence="1" id="KW-0862">Zinc</keyword>
<dbReference type="SUPFAM" id="SSF56219">
    <property type="entry name" value="DNase I-like"/>
    <property type="match status" value="1"/>
</dbReference>
<dbReference type="GO" id="GO:0003824">
    <property type="term" value="F:catalytic activity"/>
    <property type="evidence" value="ECO:0007669"/>
    <property type="project" value="InterPro"/>
</dbReference>
<dbReference type="Gene3D" id="3.60.10.10">
    <property type="entry name" value="Endonuclease/exonuclease/phosphatase"/>
    <property type="match status" value="1"/>
</dbReference>
<evidence type="ECO:0000259" key="3">
    <source>
        <dbReference type="PROSITE" id="PS50878"/>
    </source>
</evidence>
<dbReference type="PROSITE" id="PS50878">
    <property type="entry name" value="RT_POL"/>
    <property type="match status" value="1"/>
</dbReference>
<dbReference type="SUPFAM" id="SSF56672">
    <property type="entry name" value="DNA/RNA polymerases"/>
    <property type="match status" value="1"/>
</dbReference>
<dbReference type="Gene3D" id="3.30.420.10">
    <property type="entry name" value="Ribonuclease H-like superfamily/Ribonuclease H"/>
    <property type="match status" value="1"/>
</dbReference>
<dbReference type="SUPFAM" id="SSF53098">
    <property type="entry name" value="Ribonuclease H-like"/>
    <property type="match status" value="1"/>
</dbReference>
<keyword evidence="1" id="KW-0479">Metal-binding</keyword>
<sequence length="1688" mass="189978">MATPWPRRSTWPIPIDEHATNLSAFLREVLSLIERNGGQQPLPADIVGGIIRGALTFVLKTQHSPDLGGLSDALNVARTEARATAESTARTLDQIKQDLKSTVELVQQSATKIQQNGNMAEEARAAAKDATEVGKATLEIAREIRNKRPQEQANGPMSYAAAAARGVPLAGTYNAQSVKQPSAQTQREVIMNIRDPLTVQSLRAMNPSNLKMHVQRAIEQSGNENIVNVKIVSSNQLKSGDLSIKTASSREVEALRQFADDWAHRIGSGTTVHIPTFGVLAHGIRTSTMDMSKLDEIRAQILQDNRPFIPRAEIRHIGWLTRDATTKTATTITIEFTKPEDANKIIDEGLIWQGEVFQCERYERQCRVKQCFKCQRYGHIGTQCKAATACGHCAQEHDTRDCPSRAGQAVTRKCAACRGEHEAWSRQCPTRKDEIAKARTAYEMRPRYHHVSQTAGQNYNVHKSRNMVMASMLRDPRIHEYDILAIQEPWRNPFVATTHHPAKRVFHLCYPAGSEAGPARVCFFINKRLDHKKWQFKEHSRDICSLTVEFGDDQQEEQNVIIHNVYNPARRSESDSTVLVDVRTILHDNQSSEQILLGDFNLHHPMWGGTGVRHIDPESADLLAIMEDFNLGSTLPPGTITYEERTSRTTIDLCLVTVGLVDRVVRSQVDRDLDHDSDHLPISTVIDMRIQQLDATPKRDWKRLDEAVYNKALKQALPPLRRPANKTALDTYVQEIVGAIQGAINKAIPYSRPSDRTREGWSEECRAVLAEAKRLKRVHSQRHTGESWEAYRAARNHKARTIKKALRDAHREQVEQAAKSPEALWRLVKWAKTRENPAPVVTPAIQHPETQQEVTEPVKKADIFRDTFFPVPPEADLEDIRNAHYDDQVDMPPVTEKEVRDAIQAASPLKAPGPDGIINKALQAGLAQLASHLTRIFNQSLHLGYCPAHFRESTTVVLRKPGKDDYTVPKSYRPIALMNTTGKIMDAVIARRLSYLAETYHVLPPTHMGGRKMRSTEHALHAVTHKIYEAWSHNTGRVASLLLLDVSGAFDNVSHTRLLHDLRKRRVDEKTVKWIASFLSNRHTRIAIDGFRSTAYQINTGIPQGSPLSPILYLFYNADLIDECNQAPDAMSTGYIDDVGILAWGQTTEQTCETLGKTLEKAQRWASTHASVFAPNKFQLTHFTRSRKRINTEASIHTEWGEIRPEATCKYLGLTMDAKLHWKQHTEEIRRKATKTVNALSCLGGSNWGASLRDLRRIYEGTVLPQMMYACSVWSNASMKGKLYTKRMLNTLQSIQARAARVISGAYKATSRAALDVETFLLPIEQQIWKHNSYTVVRLLSSKNIAATSGFHTNTAQPTVADKTRRHTSSWQKVYNDITSMRTKDFDRQEQIPCFLTPPWRQGPTTYIDATAQEARARHDKEHVKEDSLSIYTDGSGIEGEIGSAALCPLTQQTRSVHMGSDTESTVYAAELQGISLALQIAQEYASRNAHVGTPRNEAVDKAAKEATGWREDGRRSLPADAPPQLFTIRSTVKRWCSIQAERAWIAKWRKDTEGRATYRHTPTPTKKVLRLHEGLTKRESALLVQLRTEKIGLNDFLFARRVPDITSPRCDCGARRQTVAHILLHCSKRRHLRDHIFANLSGRDNIRTILGTPQLATKAIEYVEQTQILGQNGHRRREDESRALGGD</sequence>
<dbReference type="InterPro" id="IPR043502">
    <property type="entry name" value="DNA/RNA_pol_sf"/>
</dbReference>
<dbReference type="InterPro" id="IPR000477">
    <property type="entry name" value="RT_dom"/>
</dbReference>
<name>A0A3G9HK45_ALTAL</name>
<evidence type="ECO:0000313" key="4">
    <source>
        <dbReference type="EMBL" id="BBG74286.1"/>
    </source>
</evidence>
<keyword evidence="1" id="KW-0863">Zinc-finger</keyword>
<evidence type="ECO:0000256" key="1">
    <source>
        <dbReference type="PROSITE-ProRule" id="PRU00047"/>
    </source>
</evidence>
<dbReference type="InterPro" id="IPR036691">
    <property type="entry name" value="Endo/exonu/phosph_ase_sf"/>
</dbReference>
<evidence type="ECO:0000259" key="2">
    <source>
        <dbReference type="PROSITE" id="PS50158"/>
    </source>
</evidence>
<dbReference type="Pfam" id="PF14529">
    <property type="entry name" value="Exo_endo_phos_2"/>
    <property type="match status" value="1"/>
</dbReference>
<feature type="domain" description="Reverse transcriptase" evidence="3">
    <location>
        <begin position="939"/>
        <end position="1216"/>
    </location>
</feature>
<dbReference type="InterPro" id="IPR005135">
    <property type="entry name" value="Endo/exonuclease/phosphatase"/>
</dbReference>
<proteinExistence type="predicted"/>
<feature type="domain" description="CCHC-type" evidence="2">
    <location>
        <begin position="371"/>
        <end position="385"/>
    </location>
</feature>
<dbReference type="PANTHER" id="PTHR33481:SF1">
    <property type="entry name" value="ENDONUCLEASE_EXONUCLEASE_PHOSPHATASE DOMAIN-CONTAINING PROTEIN-RELATED"/>
    <property type="match status" value="1"/>
</dbReference>
<dbReference type="PANTHER" id="PTHR33481">
    <property type="entry name" value="REVERSE TRANSCRIPTASE"/>
    <property type="match status" value="1"/>
</dbReference>
<dbReference type="InterPro" id="IPR036397">
    <property type="entry name" value="RNaseH_sf"/>
</dbReference>
<dbReference type="CDD" id="cd01650">
    <property type="entry name" value="RT_nLTR_like"/>
    <property type="match status" value="1"/>
</dbReference>
<dbReference type="GO" id="GO:0003676">
    <property type="term" value="F:nucleic acid binding"/>
    <property type="evidence" value="ECO:0007669"/>
    <property type="project" value="InterPro"/>
</dbReference>
<protein>
    <submittedName>
        <fullName evidence="4">Pol-like protein</fullName>
    </submittedName>
</protein>
<reference evidence="4" key="1">
    <citation type="submission" date="2014-06" db="EMBL/GenBank/DDBJ databases">
        <title>AAL-toxin biosynthetic genes cluster in the tomato pathotype of Alternaria alternata.</title>
        <authorList>
            <person name="Akagi Y."/>
            <person name="Akamatsu H."/>
            <person name="Takao K."/>
            <person name="Tsuge T."/>
            <person name="Kodama M."/>
        </authorList>
    </citation>
    <scope>NUCLEOTIDE SEQUENCE</scope>
    <source>
        <strain evidence="4">As-27</strain>
    </source>
</reference>
<dbReference type="InterPro" id="IPR001878">
    <property type="entry name" value="Znf_CCHC"/>
</dbReference>
<organism evidence="4">
    <name type="scientific">Alternaria alternata</name>
    <name type="common">Alternaria rot fungus</name>
    <name type="synonym">Torula alternata</name>
    <dbReference type="NCBI Taxonomy" id="5599"/>
    <lineage>
        <taxon>Eukaryota</taxon>
        <taxon>Fungi</taxon>
        <taxon>Dikarya</taxon>
        <taxon>Ascomycota</taxon>
        <taxon>Pezizomycotina</taxon>
        <taxon>Dothideomycetes</taxon>
        <taxon>Pleosporomycetidae</taxon>
        <taxon>Pleosporales</taxon>
        <taxon>Pleosporineae</taxon>
        <taxon>Pleosporaceae</taxon>
        <taxon>Alternaria</taxon>
        <taxon>Alternaria sect. Alternaria</taxon>
        <taxon>Alternaria alternata complex</taxon>
    </lineage>
</organism>
<dbReference type="InterPro" id="IPR012337">
    <property type="entry name" value="RNaseH-like_sf"/>
</dbReference>
<dbReference type="Pfam" id="PF00078">
    <property type="entry name" value="RVT_1"/>
    <property type="match status" value="1"/>
</dbReference>
<dbReference type="PROSITE" id="PS50158">
    <property type="entry name" value="ZF_CCHC"/>
    <property type="match status" value="1"/>
</dbReference>
<dbReference type="EMBL" id="AB969680">
    <property type="protein sequence ID" value="BBG74286.1"/>
    <property type="molecule type" value="Genomic_DNA"/>
</dbReference>
<accession>A0A3G9HK45</accession>
<dbReference type="GO" id="GO:0008270">
    <property type="term" value="F:zinc ion binding"/>
    <property type="evidence" value="ECO:0007669"/>
    <property type="project" value="UniProtKB-KW"/>
</dbReference>